<evidence type="ECO:0008006" key="3">
    <source>
        <dbReference type="Google" id="ProtNLM"/>
    </source>
</evidence>
<dbReference type="InterPro" id="IPR036412">
    <property type="entry name" value="HAD-like_sf"/>
</dbReference>
<evidence type="ECO:0000313" key="1">
    <source>
        <dbReference type="EMBL" id="WBP92005.1"/>
    </source>
</evidence>
<geneLocation type="plasmid" evidence="1 2">
    <name>punmamed2</name>
</geneLocation>
<dbReference type="InterPro" id="IPR023214">
    <property type="entry name" value="HAD_sf"/>
</dbReference>
<proteinExistence type="predicted"/>
<dbReference type="Gene3D" id="3.40.50.1000">
    <property type="entry name" value="HAD superfamily/HAD-like"/>
    <property type="match status" value="1"/>
</dbReference>
<dbReference type="SUPFAM" id="SSF56784">
    <property type="entry name" value="HAD-like"/>
    <property type="match status" value="1"/>
</dbReference>
<dbReference type="RefSeq" id="WP_270151653.1">
    <property type="nucleotide sequence ID" value="NZ_CP115451.1"/>
</dbReference>
<accession>A0ABY7QIC7</accession>
<dbReference type="EMBL" id="CP115451">
    <property type="protein sequence ID" value="WBP92005.1"/>
    <property type="molecule type" value="Genomic_DNA"/>
</dbReference>
<dbReference type="Proteomes" id="UP001212821">
    <property type="component" value="Plasmid punmamed2"/>
</dbReference>
<keyword evidence="2" id="KW-1185">Reference proteome</keyword>
<evidence type="ECO:0000313" key="2">
    <source>
        <dbReference type="Proteomes" id="UP001212821"/>
    </source>
</evidence>
<gene>
    <name evidence="1" type="ORF">O1G21_40170</name>
</gene>
<organism evidence="1 2">
    <name type="scientific">Kitasatospora cathayae</name>
    <dbReference type="NCBI Taxonomy" id="3004092"/>
    <lineage>
        <taxon>Bacteria</taxon>
        <taxon>Bacillati</taxon>
        <taxon>Actinomycetota</taxon>
        <taxon>Actinomycetes</taxon>
        <taxon>Kitasatosporales</taxon>
        <taxon>Streptomycetaceae</taxon>
        <taxon>Kitasatospora</taxon>
    </lineage>
</organism>
<name>A0ABY7QIC7_9ACTN</name>
<keyword evidence="1" id="KW-0614">Plasmid</keyword>
<protein>
    <recommendedName>
        <fullName evidence="3">Phosphoheptose isomerase</fullName>
    </recommendedName>
</protein>
<sequence length="142" mass="15282">MHRPVIAPRPDSPASHAVGLDLDGTLAVDNGWQGGRIGLPQPGAMDALRTLARHRAVFVYTARPRIWLPEVADWVTWYSGLEAFVDPSGGRAYWTTRGPVLVTSTKLGAACYIDDRAVHHAGNWDDTLATVSRAIGLSPASV</sequence>
<reference evidence="1 2" key="1">
    <citation type="submission" date="2022-12" db="EMBL/GenBank/DDBJ databases">
        <title>HUAS 3-15.</title>
        <authorList>
            <person name="Mo P."/>
        </authorList>
    </citation>
    <scope>NUCLEOTIDE SEQUENCE [LARGE SCALE GENOMIC DNA]</scope>
    <source>
        <strain evidence="1 2">HUAS 3-15</strain>
        <plasmid evidence="1 2">punmamed2</plasmid>
    </source>
</reference>